<comment type="caution">
    <text evidence="1">The sequence shown here is derived from an EMBL/GenBank/DDBJ whole genome shotgun (WGS) entry which is preliminary data.</text>
</comment>
<gene>
    <name evidence="1" type="ORF">CDAUBV1_LOCUS11415</name>
</gene>
<accession>A0AAV2TJ13</accession>
<evidence type="ECO:0000313" key="2">
    <source>
        <dbReference type="Proteomes" id="UP001497525"/>
    </source>
</evidence>
<dbReference type="AlphaFoldDB" id="A0AAV2TJ13"/>
<evidence type="ECO:0008006" key="3">
    <source>
        <dbReference type="Google" id="ProtNLM"/>
    </source>
</evidence>
<reference evidence="1" key="1">
    <citation type="submission" date="2024-06" db="EMBL/GenBank/DDBJ databases">
        <authorList>
            <person name="Liu X."/>
            <person name="Lenzi L."/>
            <person name="Haldenby T S."/>
            <person name="Uol C."/>
        </authorList>
    </citation>
    <scope>NUCLEOTIDE SEQUENCE</scope>
</reference>
<name>A0AAV2TJ13_CALDB</name>
<organism evidence="1 2">
    <name type="scientific">Calicophoron daubneyi</name>
    <name type="common">Rumen fluke</name>
    <name type="synonym">Paramphistomum daubneyi</name>
    <dbReference type="NCBI Taxonomy" id="300641"/>
    <lineage>
        <taxon>Eukaryota</taxon>
        <taxon>Metazoa</taxon>
        <taxon>Spiralia</taxon>
        <taxon>Lophotrochozoa</taxon>
        <taxon>Platyhelminthes</taxon>
        <taxon>Trematoda</taxon>
        <taxon>Digenea</taxon>
        <taxon>Plagiorchiida</taxon>
        <taxon>Pronocephalata</taxon>
        <taxon>Paramphistomoidea</taxon>
        <taxon>Paramphistomidae</taxon>
        <taxon>Calicophoron</taxon>
    </lineage>
</organism>
<dbReference type="EMBL" id="CAXLJL010000378">
    <property type="protein sequence ID" value="CAL5137150.1"/>
    <property type="molecule type" value="Genomic_DNA"/>
</dbReference>
<protein>
    <recommendedName>
        <fullName evidence="3">Exocyst complex component Sec8</fullName>
    </recommendedName>
</protein>
<evidence type="ECO:0000313" key="1">
    <source>
        <dbReference type="EMBL" id="CAL5137150.1"/>
    </source>
</evidence>
<proteinExistence type="predicted"/>
<dbReference type="Proteomes" id="UP001497525">
    <property type="component" value="Unassembled WGS sequence"/>
</dbReference>
<sequence>MQSVVEKQLANISAAVHDWDANVERVVKACKLIDEAQSGLYHLMSLSLADFAGTCVDQLNNSLKLKLGLAQERSFDEVNRLNRSTMKIIISLNQLASTTSTASTAEPPDSSRINCISVFLALVESFRSVLLNEYDLIRAYHTNKVYSGVEQPLVLRKSVTHDPQTHFVSKLWSERYLDQLNMLSLLL</sequence>